<dbReference type="PANTHER" id="PTHR43415">
    <property type="entry name" value="SPERMIDINE N(1)-ACETYLTRANSFERASE"/>
    <property type="match status" value="1"/>
</dbReference>
<organism evidence="2 3">
    <name type="scientific">Bacteroides fragilis</name>
    <dbReference type="NCBI Taxonomy" id="817"/>
    <lineage>
        <taxon>Bacteria</taxon>
        <taxon>Pseudomonadati</taxon>
        <taxon>Bacteroidota</taxon>
        <taxon>Bacteroidia</taxon>
        <taxon>Bacteroidales</taxon>
        <taxon>Bacteroidaceae</taxon>
        <taxon>Bacteroides</taxon>
    </lineage>
</organism>
<evidence type="ECO:0000313" key="3">
    <source>
        <dbReference type="Proteomes" id="UP000284614"/>
    </source>
</evidence>
<dbReference type="PANTHER" id="PTHR43415:SF3">
    <property type="entry name" value="GNAT-FAMILY ACETYLTRANSFERASE"/>
    <property type="match status" value="1"/>
</dbReference>
<proteinExistence type="predicted"/>
<dbReference type="EC" id="2.3.1.202" evidence="2"/>
<dbReference type="InterPro" id="IPR000182">
    <property type="entry name" value="GNAT_dom"/>
</dbReference>
<evidence type="ECO:0000259" key="1">
    <source>
        <dbReference type="Pfam" id="PF13302"/>
    </source>
</evidence>
<dbReference type="EMBL" id="QSDG01000014">
    <property type="protein sequence ID" value="RGY67430.1"/>
    <property type="molecule type" value="Genomic_DNA"/>
</dbReference>
<evidence type="ECO:0000313" key="2">
    <source>
        <dbReference type="EMBL" id="RGY67430.1"/>
    </source>
</evidence>
<dbReference type="Pfam" id="PF13302">
    <property type="entry name" value="Acetyltransf_3"/>
    <property type="match status" value="1"/>
</dbReference>
<reference evidence="2 3" key="1">
    <citation type="submission" date="2018-08" db="EMBL/GenBank/DDBJ databases">
        <title>A genome reference for cultivated species of the human gut microbiota.</title>
        <authorList>
            <person name="Zou Y."/>
            <person name="Xue W."/>
            <person name="Luo G."/>
        </authorList>
    </citation>
    <scope>NUCLEOTIDE SEQUENCE [LARGE SCALE GENOMIC DNA]</scope>
    <source>
        <strain evidence="2 3">OF01-1</strain>
    </source>
</reference>
<dbReference type="RefSeq" id="WP_005821906.1">
    <property type="nucleotide sequence ID" value="NZ_JAGJHH010000032.1"/>
</dbReference>
<dbReference type="AlphaFoldDB" id="A0A413JW35"/>
<feature type="domain" description="N-acetyltransferase" evidence="1">
    <location>
        <begin position="21"/>
        <end position="141"/>
    </location>
</feature>
<dbReference type="Proteomes" id="UP000284614">
    <property type="component" value="Unassembled WGS sequence"/>
</dbReference>
<dbReference type="Gene3D" id="3.40.630.30">
    <property type="match status" value="1"/>
</dbReference>
<name>A0A413JW35_BACFG</name>
<keyword evidence="2" id="KW-0808">Transferase</keyword>
<accession>A0A413JW35</accession>
<protein>
    <submittedName>
        <fullName evidence="2">UDP-4-amino-4, 6-dideoxy-N-acetyl-beta-L-altrosamine N-acetyltransferase</fullName>
        <ecNumber evidence="2">2.3.1.202</ecNumber>
    </submittedName>
</protein>
<sequence>MQIDRNTIYTLSGYQFKNFSLLTEEEVEQVWKWRNHEAIRKYMYTTEIIQFESHVKFITSLKTRKNVCYWLVLKSGNPIGVINLTDIDDGKSSAELGYYIVPEMLNAGIGLEFAYYNFMFAFQTIGCAHLHGGINRTNINALMLDSYLGCKVRLDQLQTGVEFIAWEAYREEFLSTHQGKNDMKTFVRYVKSHRKDFLISNINQ</sequence>
<dbReference type="NCBIfam" id="TIGR03585">
    <property type="entry name" value="PseH"/>
    <property type="match status" value="1"/>
</dbReference>
<dbReference type="InterPro" id="IPR020036">
    <property type="entry name" value="PseH"/>
</dbReference>
<dbReference type="GO" id="GO:0016747">
    <property type="term" value="F:acyltransferase activity, transferring groups other than amino-acyl groups"/>
    <property type="evidence" value="ECO:0007669"/>
    <property type="project" value="InterPro"/>
</dbReference>
<dbReference type="SUPFAM" id="SSF55729">
    <property type="entry name" value="Acyl-CoA N-acyltransferases (Nat)"/>
    <property type="match status" value="1"/>
</dbReference>
<gene>
    <name evidence="2" type="primary">pseH</name>
    <name evidence="2" type="ORF">DXA27_15150</name>
</gene>
<keyword evidence="2" id="KW-0012">Acyltransferase</keyword>
<comment type="caution">
    <text evidence="2">The sequence shown here is derived from an EMBL/GenBank/DDBJ whole genome shotgun (WGS) entry which is preliminary data.</text>
</comment>
<dbReference type="InterPro" id="IPR016181">
    <property type="entry name" value="Acyl_CoA_acyltransferase"/>
</dbReference>